<reference evidence="3 4" key="1">
    <citation type="submission" date="2012-04" db="EMBL/GenBank/DDBJ databases">
        <title>The Genome Sequence of Saprolegnia declina VS20.</title>
        <authorList>
            <consortium name="The Broad Institute Genome Sequencing Platform"/>
            <person name="Russ C."/>
            <person name="Nusbaum C."/>
            <person name="Tyler B."/>
            <person name="van West P."/>
            <person name="Dieguez-Uribeondo J."/>
            <person name="de Bruijn I."/>
            <person name="Tripathy S."/>
            <person name="Jiang R."/>
            <person name="Young S.K."/>
            <person name="Zeng Q."/>
            <person name="Gargeya S."/>
            <person name="Fitzgerald M."/>
            <person name="Haas B."/>
            <person name="Abouelleil A."/>
            <person name="Alvarado L."/>
            <person name="Arachchi H.M."/>
            <person name="Berlin A."/>
            <person name="Chapman S.B."/>
            <person name="Goldberg J."/>
            <person name="Griggs A."/>
            <person name="Gujja S."/>
            <person name="Hansen M."/>
            <person name="Howarth C."/>
            <person name="Imamovic A."/>
            <person name="Larimer J."/>
            <person name="McCowen C."/>
            <person name="Montmayeur A."/>
            <person name="Murphy C."/>
            <person name="Neiman D."/>
            <person name="Pearson M."/>
            <person name="Priest M."/>
            <person name="Roberts A."/>
            <person name="Saif S."/>
            <person name="Shea T."/>
            <person name="Sisk P."/>
            <person name="Sykes S."/>
            <person name="Wortman J."/>
            <person name="Nusbaum C."/>
            <person name="Birren B."/>
        </authorList>
    </citation>
    <scope>NUCLEOTIDE SEQUENCE [LARGE SCALE GENOMIC DNA]</scope>
    <source>
        <strain evidence="3 4">VS20</strain>
    </source>
</reference>
<dbReference type="InterPro" id="IPR014710">
    <property type="entry name" value="RmlC-like_jellyroll"/>
</dbReference>
<organism evidence="3 4">
    <name type="scientific">Saprolegnia diclina (strain VS20)</name>
    <dbReference type="NCBI Taxonomy" id="1156394"/>
    <lineage>
        <taxon>Eukaryota</taxon>
        <taxon>Sar</taxon>
        <taxon>Stramenopiles</taxon>
        <taxon>Oomycota</taxon>
        <taxon>Saprolegniomycetes</taxon>
        <taxon>Saprolegniales</taxon>
        <taxon>Saprolegniaceae</taxon>
        <taxon>Saprolegnia</taxon>
    </lineage>
</organism>
<dbReference type="PANTHER" id="PTHR23011">
    <property type="entry name" value="CYCLIC NUCLEOTIDE-BINDING DOMAIN CONTAINING PROTEIN"/>
    <property type="match status" value="1"/>
</dbReference>
<dbReference type="SUPFAM" id="SSF51206">
    <property type="entry name" value="cAMP-binding domain-like"/>
    <property type="match status" value="3"/>
</dbReference>
<dbReference type="RefSeq" id="XP_008605703.1">
    <property type="nucleotide sequence ID" value="XM_008607481.1"/>
</dbReference>
<dbReference type="Gene3D" id="2.60.120.10">
    <property type="entry name" value="Jelly Rolls"/>
    <property type="match status" value="3"/>
</dbReference>
<keyword evidence="4" id="KW-1185">Reference proteome</keyword>
<evidence type="ECO:0000256" key="1">
    <source>
        <dbReference type="SAM" id="MobiDB-lite"/>
    </source>
</evidence>
<dbReference type="InterPro" id="IPR000595">
    <property type="entry name" value="cNMP-bd_dom"/>
</dbReference>
<feature type="domain" description="Cyclic nucleotide-binding" evidence="2">
    <location>
        <begin position="398"/>
        <end position="486"/>
    </location>
</feature>
<accession>T0QRU3</accession>
<dbReference type="SMART" id="SM00100">
    <property type="entry name" value="cNMP"/>
    <property type="match status" value="3"/>
</dbReference>
<dbReference type="InParanoid" id="T0QRU3"/>
<dbReference type="AlphaFoldDB" id="T0QRU3"/>
<feature type="region of interest" description="Disordered" evidence="1">
    <location>
        <begin position="572"/>
        <end position="601"/>
    </location>
</feature>
<evidence type="ECO:0000313" key="3">
    <source>
        <dbReference type="EMBL" id="EQC40859.1"/>
    </source>
</evidence>
<feature type="domain" description="Cyclic nucleotide-binding" evidence="2">
    <location>
        <begin position="241"/>
        <end position="366"/>
    </location>
</feature>
<sequence>MPKAKTEDESRKASLATQFEIKLATEAFATVVAENGPTVVNCRRLLMTPPAERTLEDVHIIKVFFHTSKIGKHCSHLDPHKETEFYKALELMTFSAVETPIFRQGDVGDRFYVLLSGQVQVRKLSKHSDPPVERVLCDLEPGECFGDRALVGDGEDAHPREATVVTLTPLVELASIDKAAYSAILREKPKDMYIAKEISLEVAKRFRSNKDIVRAIFMQPAGDRTERDLKFAVEYLKSVKFFARFSFEVRKQLCKALRLVCAWTNTTIFQEGQRGHHFYILFSGAVEVRVSTTNRSNEPVSMVVATLKEGETFGELALSEENGVRRATVTSTDYSELLTLSRDEYIPLVQKYQNQSHTEYVRLLQSNPVFSGPEWDVATIEAMCSVMVEKYIAFRGEICKQGSRAGEMYVVVRGECVAKHQTLDPFTKQDIVIEVARYGPNSVIGCAEATAGRFNDIFTRHASIYAESPVKVLVLSRFDIFHLLSPDARASLQRCGSDEQLGSLDNRVMKTIVWEKYRKEFLAESLKPLASLKRHTGSLTLDPLPKTMSLDGRPLLPVGELHIYAKPRLTASASMSSLPSTTRRLHTSNGPHSTRAKRDSDIHLHGQRRISLLSPTMAKHRGSKAANVLALEHTEDAFIAPDDLDELDDDDDETDKPLTHFNPLRASSPATPLNHATRQFLWQPLHGVPHPFALVGYARPMVDGLGSIAFRVCGKFKAIEPTLQLFHSIGAIDVAQPMGGLDVNGFLLFKDGDVTMVLRSQHGAVLPDASVRDTKTPASQRRMAVDARQEKAWKDVLAETHAVGLLIKRECDPVVSSQRYACVGLPNTWTHDDVQVHVHVYHTFPTPQSAIRHAKHQAGLLSGFANNALYVVPLFEWIHRDDLERYEVRNTELEHVLDAKTNFSKYSGWRARKEAMRKRQAHHFGKSITPTD</sequence>
<dbReference type="OrthoDB" id="21144at2759"/>
<gene>
    <name evidence="3" type="ORF">SDRG_01925</name>
</gene>
<dbReference type="Proteomes" id="UP000030762">
    <property type="component" value="Unassembled WGS sequence"/>
</dbReference>
<dbReference type="eggNOG" id="KOG0614">
    <property type="taxonomic scope" value="Eukaryota"/>
</dbReference>
<dbReference type="CDD" id="cd00038">
    <property type="entry name" value="CAP_ED"/>
    <property type="match status" value="3"/>
</dbReference>
<protein>
    <recommendedName>
        <fullName evidence="2">Cyclic nucleotide-binding domain-containing protein</fullName>
    </recommendedName>
</protein>
<dbReference type="InterPro" id="IPR018490">
    <property type="entry name" value="cNMP-bd_dom_sf"/>
</dbReference>
<proteinExistence type="predicted"/>
<dbReference type="VEuPathDB" id="FungiDB:SDRG_01925"/>
<feature type="compositionally biased region" description="Polar residues" evidence="1">
    <location>
        <begin position="572"/>
        <end position="592"/>
    </location>
</feature>
<dbReference type="EMBL" id="JH767135">
    <property type="protein sequence ID" value="EQC40859.1"/>
    <property type="molecule type" value="Genomic_DNA"/>
</dbReference>
<dbReference type="OMA" id="NQSHTEY"/>
<evidence type="ECO:0000259" key="2">
    <source>
        <dbReference type="PROSITE" id="PS50042"/>
    </source>
</evidence>
<dbReference type="PROSITE" id="PS50042">
    <property type="entry name" value="CNMP_BINDING_3"/>
    <property type="match status" value="3"/>
</dbReference>
<dbReference type="GeneID" id="19942652"/>
<dbReference type="STRING" id="1156394.T0QRU3"/>
<evidence type="ECO:0000313" key="4">
    <source>
        <dbReference type="Proteomes" id="UP000030762"/>
    </source>
</evidence>
<name>T0QRU3_SAPDV</name>
<dbReference type="PANTHER" id="PTHR23011:SF28">
    <property type="entry name" value="CYCLIC NUCLEOTIDE-BINDING DOMAIN CONTAINING PROTEIN"/>
    <property type="match status" value="1"/>
</dbReference>
<feature type="domain" description="Cyclic nucleotide-binding" evidence="2">
    <location>
        <begin position="73"/>
        <end position="185"/>
    </location>
</feature>
<dbReference type="Pfam" id="PF00027">
    <property type="entry name" value="cNMP_binding"/>
    <property type="match status" value="2"/>
</dbReference>